<proteinExistence type="predicted"/>
<evidence type="ECO:0000256" key="6">
    <source>
        <dbReference type="ARBA" id="ARBA00022918"/>
    </source>
</evidence>
<keyword evidence="2" id="KW-0548">Nucleotidyltransferase</keyword>
<dbReference type="InterPro" id="IPR041588">
    <property type="entry name" value="Integrase_H2C2"/>
</dbReference>
<dbReference type="InterPro" id="IPR012337">
    <property type="entry name" value="RNaseH-like_sf"/>
</dbReference>
<organism evidence="12 13">
    <name type="scientific">Paramuricea clavata</name>
    <name type="common">Red gorgonian</name>
    <name type="synonym">Violescent sea-whip</name>
    <dbReference type="NCBI Taxonomy" id="317549"/>
    <lineage>
        <taxon>Eukaryota</taxon>
        <taxon>Metazoa</taxon>
        <taxon>Cnidaria</taxon>
        <taxon>Anthozoa</taxon>
        <taxon>Octocorallia</taxon>
        <taxon>Malacalcyonacea</taxon>
        <taxon>Plexauridae</taxon>
        <taxon>Paramuricea</taxon>
    </lineage>
</organism>
<dbReference type="AlphaFoldDB" id="A0A6S7KPV5"/>
<comment type="caution">
    <text evidence="12">The sequence shown here is derived from an EMBL/GenBank/DDBJ whole genome shotgun (WGS) entry which is preliminary data.</text>
</comment>
<dbReference type="InterPro" id="IPR000477">
    <property type="entry name" value="RT_dom"/>
</dbReference>
<dbReference type="GO" id="GO:0003676">
    <property type="term" value="F:nucleic acid binding"/>
    <property type="evidence" value="ECO:0007669"/>
    <property type="project" value="InterPro"/>
</dbReference>
<dbReference type="InterPro" id="IPR001878">
    <property type="entry name" value="Znf_CCHC"/>
</dbReference>
<dbReference type="Gene3D" id="3.30.420.10">
    <property type="entry name" value="Ribonuclease H-like superfamily/Ribonuclease H"/>
    <property type="match status" value="1"/>
</dbReference>
<feature type="region of interest" description="Disordered" evidence="8">
    <location>
        <begin position="945"/>
        <end position="1004"/>
    </location>
</feature>
<dbReference type="InterPro" id="IPR043502">
    <property type="entry name" value="DNA/RNA_pol_sf"/>
</dbReference>
<dbReference type="PROSITE" id="PS50158">
    <property type="entry name" value="ZF_CCHC"/>
    <property type="match status" value="1"/>
</dbReference>
<evidence type="ECO:0000256" key="3">
    <source>
        <dbReference type="ARBA" id="ARBA00022722"/>
    </source>
</evidence>
<feature type="domain" description="CCHC-type" evidence="9">
    <location>
        <begin position="144"/>
        <end position="159"/>
    </location>
</feature>
<evidence type="ECO:0000256" key="7">
    <source>
        <dbReference type="PROSITE-ProRule" id="PRU00047"/>
    </source>
</evidence>
<dbReference type="InterPro" id="IPR036875">
    <property type="entry name" value="Znf_CCHC_sf"/>
</dbReference>
<dbReference type="InterPro" id="IPR036397">
    <property type="entry name" value="RNaseH_sf"/>
</dbReference>
<dbReference type="InterPro" id="IPR043128">
    <property type="entry name" value="Rev_trsase/Diguanyl_cyclase"/>
</dbReference>
<evidence type="ECO:0000256" key="1">
    <source>
        <dbReference type="ARBA" id="ARBA00022679"/>
    </source>
</evidence>
<feature type="non-terminal residue" evidence="12">
    <location>
        <position position="1004"/>
    </location>
</feature>
<dbReference type="Gene3D" id="3.10.10.10">
    <property type="entry name" value="HIV Type 1 Reverse Transcriptase, subunit A, domain 1"/>
    <property type="match status" value="1"/>
</dbReference>
<evidence type="ECO:0000313" key="13">
    <source>
        <dbReference type="Proteomes" id="UP001152795"/>
    </source>
</evidence>
<keyword evidence="13" id="KW-1185">Reference proteome</keyword>
<evidence type="ECO:0000259" key="9">
    <source>
        <dbReference type="PROSITE" id="PS50158"/>
    </source>
</evidence>
<name>A0A6S7KPV5_PARCT</name>
<evidence type="ECO:0000259" key="11">
    <source>
        <dbReference type="PROSITE" id="PS50994"/>
    </source>
</evidence>
<dbReference type="SUPFAM" id="SSF57756">
    <property type="entry name" value="Retrovirus zinc finger-like domains"/>
    <property type="match status" value="1"/>
</dbReference>
<evidence type="ECO:0000313" key="12">
    <source>
        <dbReference type="EMBL" id="CAB4030143.1"/>
    </source>
</evidence>
<feature type="domain" description="Reverse transcriptase" evidence="10">
    <location>
        <begin position="322"/>
        <end position="504"/>
    </location>
</feature>
<keyword evidence="4" id="KW-0255">Endonuclease</keyword>
<dbReference type="FunFam" id="3.30.420.10:FF:000063">
    <property type="entry name" value="Retrovirus-related Pol polyprotein from transposon 297-like Protein"/>
    <property type="match status" value="1"/>
</dbReference>
<protein>
    <submittedName>
        <fullName evidence="12">Retrovirus-related Pol poly from transposon</fullName>
    </submittedName>
</protein>
<dbReference type="Gene3D" id="3.30.70.270">
    <property type="match status" value="1"/>
</dbReference>
<dbReference type="InterPro" id="IPR041373">
    <property type="entry name" value="RT_RNaseH"/>
</dbReference>
<dbReference type="OrthoDB" id="5986544at2759"/>
<dbReference type="CDD" id="cd09274">
    <property type="entry name" value="RNase_HI_RT_Ty3"/>
    <property type="match status" value="1"/>
</dbReference>
<keyword evidence="3" id="KW-0540">Nuclease</keyword>
<dbReference type="Pfam" id="PF17921">
    <property type="entry name" value="Integrase_H2C2"/>
    <property type="match status" value="1"/>
</dbReference>
<feature type="domain" description="Integrase catalytic" evidence="11">
    <location>
        <begin position="734"/>
        <end position="890"/>
    </location>
</feature>
<keyword evidence="5" id="KW-0378">Hydrolase</keyword>
<feature type="non-terminal residue" evidence="12">
    <location>
        <position position="1"/>
    </location>
</feature>
<feature type="compositionally biased region" description="Polar residues" evidence="8">
    <location>
        <begin position="971"/>
        <end position="981"/>
    </location>
</feature>
<dbReference type="EMBL" id="CACRXK020016661">
    <property type="protein sequence ID" value="CAB4030143.1"/>
    <property type="molecule type" value="Genomic_DNA"/>
</dbReference>
<dbReference type="CDD" id="cd01647">
    <property type="entry name" value="RT_LTR"/>
    <property type="match status" value="1"/>
</dbReference>
<keyword evidence="6" id="KW-0695">RNA-directed DNA polymerase</keyword>
<dbReference type="PANTHER" id="PTHR37984">
    <property type="entry name" value="PROTEIN CBG26694"/>
    <property type="match status" value="1"/>
</dbReference>
<accession>A0A6S7KPV5</accession>
<dbReference type="PROSITE" id="PS50994">
    <property type="entry name" value="INTEGRASE"/>
    <property type="match status" value="1"/>
</dbReference>
<keyword evidence="7" id="KW-0863">Zinc-finger</keyword>
<dbReference type="GO" id="GO:0004519">
    <property type="term" value="F:endonuclease activity"/>
    <property type="evidence" value="ECO:0007669"/>
    <property type="project" value="UniProtKB-KW"/>
</dbReference>
<dbReference type="GO" id="GO:0008270">
    <property type="term" value="F:zinc ion binding"/>
    <property type="evidence" value="ECO:0007669"/>
    <property type="project" value="UniProtKB-KW"/>
</dbReference>
<keyword evidence="1" id="KW-0808">Transferase</keyword>
<evidence type="ECO:0000256" key="8">
    <source>
        <dbReference type="SAM" id="MobiDB-lite"/>
    </source>
</evidence>
<dbReference type="Pfam" id="PF00665">
    <property type="entry name" value="rve"/>
    <property type="match status" value="1"/>
</dbReference>
<dbReference type="FunFam" id="3.10.20.370:FF:000001">
    <property type="entry name" value="Retrovirus-related Pol polyprotein from transposon 17.6-like protein"/>
    <property type="match status" value="1"/>
</dbReference>
<evidence type="ECO:0000259" key="10">
    <source>
        <dbReference type="PROSITE" id="PS50878"/>
    </source>
</evidence>
<dbReference type="GO" id="GO:0016787">
    <property type="term" value="F:hydrolase activity"/>
    <property type="evidence" value="ECO:0007669"/>
    <property type="project" value="UniProtKB-KW"/>
</dbReference>
<sequence>KCEARRARQTISTQIIYERYRFNNGNQAPGENIATYLTELRTIARNCAHDSITPDEILRDRLVLGIRDDHVRERLLRLNDLTLQKAVDTIKAAEQTQQQVKLMSTGEDFVNTLRRTQQEDAGIEKCGNCGMVHDERNCPAFGKKCFKCEKMNHFARKCRGKNSKAPQVNQTTEVEQKPEEDLYCISSISDSNEPKARKAVINLQVSKPEAENTVQFQIDTASQCDILPASSYIQVTGDKQLQRLKTCKKEIVSYTGEHRKITGRAKLPVWFGDQQRTLNFNIIHGDYQPKKDTAKPVIHAPQRVPVALRAQIKAKLDELVDRKVIVPVTEPTRWVSSMLAVVKPNKIRICIDPRDLNRVIRREHYQLPTVDEVTSRLTGAKKFTLCDAKDGFHQIKLDTASSYLTTFNSPFGRYRWTRMPFGISSAPEVWQRRMHEFAQDLNGVEVIADDFLIAGFGETGDEVDRSLETNERAFFKKCREWNLKLNKSKLKRSQTEVRFMGHLITQAYDTVKKSLAKAPVLRYYDVSKEVTIECDASDTGLGAVLTQDGQPVVFASRALTDTETRYAQIEKELLAIVWATSKFDQYILGRETVTIESDHEPLKAVFIKPIHSSPKRLQRMLLALQNYNLNVQYKKESWRHDTTETDSTSSSARHLDNGLVFAGERLVVPKSMRKEMLTQIHRSHIGIEGCLRRAREVLYWPLMNAEVKDLISKCPTCQAYQPAQCREELKPYPIPFRPWETVSMDLFELGKQHFVLLVDHWSGFFEVQELTRTTADKVIVACKVQFARHGIPDTVITDNGPQFSATEFSAFARDWQFKHLTSSPRYPQSNGRAENAVKTCKMLMKKAKAAGQDPLLAFLDWRNTPTEGLGSSPAQRLMGRHKLAARKSRQIRHYNKTHHPLKPLKKGQAIRMKLPNATKWTIGTCTRVLDNRSYEVEVSGRKYRRNRRQLRASQERPPTPPAGMDPEIGPEQSNGETSAETIGNLPRRSTRTKYTPVWHKDYVT</sequence>
<dbReference type="Pfam" id="PF00078">
    <property type="entry name" value="RVT_1"/>
    <property type="match status" value="1"/>
</dbReference>
<dbReference type="Pfam" id="PF17917">
    <property type="entry name" value="RT_RNaseH"/>
    <property type="match status" value="1"/>
</dbReference>
<evidence type="ECO:0000256" key="4">
    <source>
        <dbReference type="ARBA" id="ARBA00022759"/>
    </source>
</evidence>
<dbReference type="FunFam" id="1.10.340.70:FF:000004">
    <property type="entry name" value="Retrovirus-related Pol polyprotein from transposon 297-like Protein"/>
    <property type="match status" value="1"/>
</dbReference>
<reference evidence="12" key="1">
    <citation type="submission" date="2020-04" db="EMBL/GenBank/DDBJ databases">
        <authorList>
            <person name="Alioto T."/>
            <person name="Alioto T."/>
            <person name="Gomez Garrido J."/>
        </authorList>
    </citation>
    <scope>NUCLEOTIDE SEQUENCE</scope>
    <source>
        <strain evidence="12">A484AB</strain>
    </source>
</reference>
<dbReference type="InterPro" id="IPR050951">
    <property type="entry name" value="Retrovirus_Pol_polyprotein"/>
</dbReference>
<evidence type="ECO:0000256" key="5">
    <source>
        <dbReference type="ARBA" id="ARBA00022801"/>
    </source>
</evidence>
<dbReference type="PANTHER" id="PTHR37984:SF8">
    <property type="entry name" value="CCHC-TYPE DOMAIN-CONTAINING PROTEIN"/>
    <property type="match status" value="1"/>
</dbReference>
<dbReference type="Proteomes" id="UP001152795">
    <property type="component" value="Unassembled WGS sequence"/>
</dbReference>
<gene>
    <name evidence="12" type="ORF">PACLA_8A026807</name>
</gene>
<dbReference type="SUPFAM" id="SSF56672">
    <property type="entry name" value="DNA/RNA polymerases"/>
    <property type="match status" value="1"/>
</dbReference>
<keyword evidence="7" id="KW-0862">Zinc</keyword>
<dbReference type="GO" id="GO:0003964">
    <property type="term" value="F:RNA-directed DNA polymerase activity"/>
    <property type="evidence" value="ECO:0007669"/>
    <property type="project" value="UniProtKB-KW"/>
</dbReference>
<dbReference type="SUPFAM" id="SSF53098">
    <property type="entry name" value="Ribonuclease H-like"/>
    <property type="match status" value="1"/>
</dbReference>
<evidence type="ECO:0000256" key="2">
    <source>
        <dbReference type="ARBA" id="ARBA00022695"/>
    </source>
</evidence>
<dbReference type="PROSITE" id="PS50878">
    <property type="entry name" value="RT_POL"/>
    <property type="match status" value="1"/>
</dbReference>
<dbReference type="Gene3D" id="3.10.20.370">
    <property type="match status" value="1"/>
</dbReference>
<dbReference type="GO" id="GO:0015074">
    <property type="term" value="P:DNA integration"/>
    <property type="evidence" value="ECO:0007669"/>
    <property type="project" value="InterPro"/>
</dbReference>
<keyword evidence="7" id="KW-0479">Metal-binding</keyword>
<dbReference type="Gene3D" id="1.10.340.70">
    <property type="match status" value="1"/>
</dbReference>
<dbReference type="Gene3D" id="4.10.60.10">
    <property type="entry name" value="Zinc finger, CCHC-type"/>
    <property type="match status" value="1"/>
</dbReference>
<dbReference type="InterPro" id="IPR001584">
    <property type="entry name" value="Integrase_cat-core"/>
</dbReference>